<evidence type="ECO:0000259" key="5">
    <source>
        <dbReference type="PROSITE" id="PS50893"/>
    </source>
</evidence>
<proteinExistence type="inferred from homology"/>
<dbReference type="PANTHER" id="PTHR43335:SF8">
    <property type="entry name" value="ABC TRANSPORTER, ATP-BINDING PROTEIN"/>
    <property type="match status" value="1"/>
</dbReference>
<dbReference type="GO" id="GO:0016887">
    <property type="term" value="F:ATP hydrolysis activity"/>
    <property type="evidence" value="ECO:0007669"/>
    <property type="project" value="InterPro"/>
</dbReference>
<dbReference type="PANTHER" id="PTHR43335">
    <property type="entry name" value="ABC TRANSPORTER, ATP-BINDING PROTEIN"/>
    <property type="match status" value="1"/>
</dbReference>
<sequence>MKNIVMTKDLLKEVDGVEILKNININVKKGEIYGLLGPNGAGKTTLLKAICNLISINSGSINIFEEEITSSSCEYLRKIGALIEEPFFEEELSGIENLKIHCEYLGYYNKTAVAEVLELVSMTKYKDKLVKSYSTGMRQRLGIGRAIISKPELLILDEPINGLDPAGIKEMRDLFKTLSRDFGTTIIISSHILSELELLCDTIGILKEGELHSEEPIEVIKNKNINFFLLEVENVKRTAAILKSKLKIDNFKIDGEGLIRIYDESVIQSDLIGKLVSEEINIKSFQVKTSSLEDYYLSETEEGTDE</sequence>
<dbReference type="InterPro" id="IPR027417">
    <property type="entry name" value="P-loop_NTPase"/>
</dbReference>
<dbReference type="Pfam" id="PF00005">
    <property type="entry name" value="ABC_tran"/>
    <property type="match status" value="1"/>
</dbReference>
<dbReference type="InterPro" id="IPR003593">
    <property type="entry name" value="AAA+_ATPase"/>
</dbReference>
<organism evidence="6 7">
    <name type="scientific">Anaerosphaera aminiphila DSM 21120</name>
    <dbReference type="NCBI Taxonomy" id="1120995"/>
    <lineage>
        <taxon>Bacteria</taxon>
        <taxon>Bacillati</taxon>
        <taxon>Bacillota</taxon>
        <taxon>Tissierellia</taxon>
        <taxon>Tissierellales</taxon>
        <taxon>Peptoniphilaceae</taxon>
        <taxon>Anaerosphaera</taxon>
    </lineage>
</organism>
<dbReference type="OrthoDB" id="9809205at2"/>
<dbReference type="GO" id="GO:0005524">
    <property type="term" value="F:ATP binding"/>
    <property type="evidence" value="ECO:0007669"/>
    <property type="project" value="UniProtKB-KW"/>
</dbReference>
<dbReference type="PROSITE" id="PS50893">
    <property type="entry name" value="ABC_TRANSPORTER_2"/>
    <property type="match status" value="1"/>
</dbReference>
<dbReference type="AlphaFoldDB" id="A0A1M5PIP4"/>
<keyword evidence="4 6" id="KW-0067">ATP-binding</keyword>
<dbReference type="SMART" id="SM00382">
    <property type="entry name" value="AAA"/>
    <property type="match status" value="1"/>
</dbReference>
<protein>
    <submittedName>
        <fullName evidence="6">ABC-2 type transport system ATP-binding protein</fullName>
    </submittedName>
</protein>
<dbReference type="InterPro" id="IPR003439">
    <property type="entry name" value="ABC_transporter-like_ATP-bd"/>
</dbReference>
<dbReference type="EMBL" id="FQXI01000001">
    <property type="protein sequence ID" value="SHH01581.1"/>
    <property type="molecule type" value="Genomic_DNA"/>
</dbReference>
<keyword evidence="3" id="KW-0547">Nucleotide-binding</keyword>
<dbReference type="SUPFAM" id="SSF52540">
    <property type="entry name" value="P-loop containing nucleoside triphosphate hydrolases"/>
    <property type="match status" value="1"/>
</dbReference>
<evidence type="ECO:0000256" key="3">
    <source>
        <dbReference type="ARBA" id="ARBA00022741"/>
    </source>
</evidence>
<keyword evidence="7" id="KW-1185">Reference proteome</keyword>
<reference evidence="6 7" key="1">
    <citation type="submission" date="2016-11" db="EMBL/GenBank/DDBJ databases">
        <authorList>
            <person name="Jaros S."/>
            <person name="Januszkiewicz K."/>
            <person name="Wedrychowicz H."/>
        </authorList>
    </citation>
    <scope>NUCLEOTIDE SEQUENCE [LARGE SCALE GENOMIC DNA]</scope>
    <source>
        <strain evidence="6 7">DSM 21120</strain>
    </source>
</reference>
<name>A0A1M5PIP4_9FIRM</name>
<accession>A0A1M5PIP4</accession>
<feature type="domain" description="ABC transporter" evidence="5">
    <location>
        <begin position="5"/>
        <end position="233"/>
    </location>
</feature>
<dbReference type="STRING" id="1120995.SAMN02745245_00343"/>
<comment type="similarity">
    <text evidence="1">Belongs to the ABC transporter superfamily.</text>
</comment>
<gene>
    <name evidence="6" type="ORF">SAMN02745245_00343</name>
</gene>
<evidence type="ECO:0000313" key="6">
    <source>
        <dbReference type="EMBL" id="SHH01581.1"/>
    </source>
</evidence>
<evidence type="ECO:0000256" key="2">
    <source>
        <dbReference type="ARBA" id="ARBA00022448"/>
    </source>
</evidence>
<evidence type="ECO:0000256" key="1">
    <source>
        <dbReference type="ARBA" id="ARBA00005417"/>
    </source>
</evidence>
<dbReference type="RefSeq" id="WP_073183141.1">
    <property type="nucleotide sequence ID" value="NZ_FQXI01000001.1"/>
</dbReference>
<evidence type="ECO:0000313" key="7">
    <source>
        <dbReference type="Proteomes" id="UP000184032"/>
    </source>
</evidence>
<keyword evidence="2" id="KW-0813">Transport</keyword>
<dbReference type="Proteomes" id="UP000184032">
    <property type="component" value="Unassembled WGS sequence"/>
</dbReference>
<evidence type="ECO:0000256" key="4">
    <source>
        <dbReference type="ARBA" id="ARBA00022840"/>
    </source>
</evidence>
<dbReference type="Gene3D" id="3.40.50.300">
    <property type="entry name" value="P-loop containing nucleotide triphosphate hydrolases"/>
    <property type="match status" value="1"/>
</dbReference>